<feature type="compositionally biased region" description="Basic and acidic residues" evidence="1">
    <location>
        <begin position="247"/>
        <end position="282"/>
    </location>
</feature>
<proteinExistence type="predicted"/>
<protein>
    <recommendedName>
        <fullName evidence="2">EF-hand domain-containing protein</fullName>
    </recommendedName>
</protein>
<name>A0A9C9TH25_9HYPH</name>
<evidence type="ECO:0000313" key="3">
    <source>
        <dbReference type="EMBL" id="HEU00857.1"/>
    </source>
</evidence>
<dbReference type="PROSITE" id="PS00018">
    <property type="entry name" value="EF_HAND_1"/>
    <property type="match status" value="2"/>
</dbReference>
<evidence type="ECO:0000259" key="2">
    <source>
        <dbReference type="PROSITE" id="PS50222"/>
    </source>
</evidence>
<feature type="domain" description="EF-hand" evidence="2">
    <location>
        <begin position="213"/>
        <end position="248"/>
    </location>
</feature>
<dbReference type="Proteomes" id="UP000885680">
    <property type="component" value="Unassembled WGS sequence"/>
</dbReference>
<dbReference type="SMART" id="SM00054">
    <property type="entry name" value="EFh"/>
    <property type="match status" value="2"/>
</dbReference>
<sequence length="282" mass="30099">MSRASSTIKIWGAMGSVTVYLLGCDIRHLTCNCALYTQEIKRLAGCFRPELSQDVSGRALATDGDKGVLALTNLSAQDLLGGGHAGNDCLGRNPKGYDMKNSKIIPGSLVAVATLLSGLTFAAAQTATETAPVQVEENAQTAKMTRADFSMDRSGRGAGRMLGQIMQQADANGDGALTQPEIDTFRAGLVEGADSSGEGNISLDEFEAIYLDLSRNRMVDAFQKLDADGDGVVTQAEMDNRFGNVVERMDRNDDGQLDREDRHGRDGKGHGRDGGRHGDRRG</sequence>
<dbReference type="Pfam" id="PF13202">
    <property type="entry name" value="EF-hand_5"/>
    <property type="match status" value="2"/>
</dbReference>
<dbReference type="GO" id="GO:0005509">
    <property type="term" value="F:calcium ion binding"/>
    <property type="evidence" value="ECO:0007669"/>
    <property type="project" value="InterPro"/>
</dbReference>
<organism evidence="3 4">
    <name type="scientific">Aurantimonas coralicida</name>
    <dbReference type="NCBI Taxonomy" id="182270"/>
    <lineage>
        <taxon>Bacteria</taxon>
        <taxon>Pseudomonadati</taxon>
        <taxon>Pseudomonadota</taxon>
        <taxon>Alphaproteobacteria</taxon>
        <taxon>Hyphomicrobiales</taxon>
        <taxon>Aurantimonadaceae</taxon>
        <taxon>Aurantimonas</taxon>
    </lineage>
</organism>
<reference evidence="3" key="1">
    <citation type="journal article" date="2020" name="mSystems">
        <title>Genome- and Community-Level Interaction Insights into Carbon Utilization and Element Cycling Functions of Hydrothermarchaeota in Hydrothermal Sediment.</title>
        <authorList>
            <person name="Zhou Z."/>
            <person name="Liu Y."/>
            <person name="Xu W."/>
            <person name="Pan J."/>
            <person name="Luo Z.H."/>
            <person name="Li M."/>
        </authorList>
    </citation>
    <scope>NUCLEOTIDE SEQUENCE</scope>
    <source>
        <strain evidence="3">HyVt-347</strain>
    </source>
</reference>
<gene>
    <name evidence="3" type="ORF">ENH89_10980</name>
</gene>
<dbReference type="AlphaFoldDB" id="A0A9C9TH25"/>
<evidence type="ECO:0000313" key="4">
    <source>
        <dbReference type="Proteomes" id="UP000885680"/>
    </source>
</evidence>
<dbReference type="InterPro" id="IPR011992">
    <property type="entry name" value="EF-hand-dom_pair"/>
</dbReference>
<dbReference type="EMBL" id="DRGN01000157">
    <property type="protein sequence ID" value="HEU00857.1"/>
    <property type="molecule type" value="Genomic_DNA"/>
</dbReference>
<dbReference type="SUPFAM" id="SSF47473">
    <property type="entry name" value="EF-hand"/>
    <property type="match status" value="1"/>
</dbReference>
<dbReference type="InterPro" id="IPR018247">
    <property type="entry name" value="EF_Hand_1_Ca_BS"/>
</dbReference>
<accession>A0A9C9TH25</accession>
<comment type="caution">
    <text evidence="3">The sequence shown here is derived from an EMBL/GenBank/DDBJ whole genome shotgun (WGS) entry which is preliminary data.</text>
</comment>
<dbReference type="Gene3D" id="1.10.238.10">
    <property type="entry name" value="EF-hand"/>
    <property type="match status" value="1"/>
</dbReference>
<dbReference type="PROSITE" id="PS50222">
    <property type="entry name" value="EF_HAND_2"/>
    <property type="match status" value="1"/>
</dbReference>
<evidence type="ECO:0000256" key="1">
    <source>
        <dbReference type="SAM" id="MobiDB-lite"/>
    </source>
</evidence>
<dbReference type="InterPro" id="IPR002048">
    <property type="entry name" value="EF_hand_dom"/>
</dbReference>
<feature type="region of interest" description="Disordered" evidence="1">
    <location>
        <begin position="243"/>
        <end position="282"/>
    </location>
</feature>